<dbReference type="InterPro" id="IPR023093">
    <property type="entry name" value="ScpA-like_C"/>
</dbReference>
<organism evidence="4">
    <name type="scientific">Dolosigranulum savutiense</name>
    <dbReference type="NCBI Taxonomy" id="3110288"/>
    <lineage>
        <taxon>Bacteria</taxon>
        <taxon>Bacillati</taxon>
        <taxon>Bacillota</taxon>
        <taxon>Bacilli</taxon>
        <taxon>Lactobacillales</taxon>
        <taxon>Carnobacteriaceae</taxon>
        <taxon>Dolosigranulum</taxon>
    </lineage>
</organism>
<dbReference type="GO" id="GO:0005737">
    <property type="term" value="C:cytoplasm"/>
    <property type="evidence" value="ECO:0007669"/>
    <property type="project" value="UniProtKB-SubCell"/>
</dbReference>
<sequence length="263" mass="30378">MATTYNQETNNSWKVNLDVFSGPLDLLLHLINELEIDIYDIPITEITTQYLAYLEQSNMLALDVGGEYLVMAATLMAIKSQLLVPRNESLADEEEMWYEGEDPREHLMELLLEYRKFKLVAQDLQAREEARSAFITKEESDVTRYQAHIPLKEGELSLEDLRASFTRLLNERALEDPPPTTIERKQVSVSDKMVEISTKLREARSPMTFSYLMEGFLRTELVASFLAILELIKTQTIKANQSDVYGEITLQYIRKNVEEEEVQ</sequence>
<dbReference type="Gene3D" id="1.10.10.580">
    <property type="entry name" value="Structural maintenance of chromosome 1. Chain E"/>
    <property type="match status" value="1"/>
</dbReference>
<proteinExistence type="inferred from homology"/>
<dbReference type="AlphaFoldDB" id="A0AB74TTX1"/>
<dbReference type="GO" id="GO:0007059">
    <property type="term" value="P:chromosome segregation"/>
    <property type="evidence" value="ECO:0007669"/>
    <property type="project" value="UniProtKB-UniRule"/>
</dbReference>
<name>A0AB74TTX1_9LACT</name>
<keyword evidence="1 3" id="KW-0159">Chromosome partition</keyword>
<keyword evidence="3" id="KW-0963">Cytoplasm</keyword>
<accession>A0AB74TTX1</accession>
<reference evidence="4" key="1">
    <citation type="submission" date="2023-12" db="EMBL/GenBank/DDBJ databases">
        <title>Dolosigranulum savutii sp. nov. isolated from human upper respiratory samples collected in Botswana.</title>
        <authorList>
            <person name="Kelly M.S."/>
        </authorList>
    </citation>
    <scope>NUCLEOTIDE SEQUENCE</scope>
    <source>
        <strain evidence="4">MSK312</strain>
    </source>
</reference>
<comment type="similarity">
    <text evidence="3">Belongs to the ScpA family.</text>
</comment>
<evidence type="ECO:0000256" key="2">
    <source>
        <dbReference type="ARBA" id="ARBA00044777"/>
    </source>
</evidence>
<comment type="subcellular location">
    <subcellularLocation>
        <location evidence="3">Cytoplasm</location>
    </subcellularLocation>
    <text evidence="3">Associated with two foci at the outer edges of the nucleoid region in young cells, and at four foci within both cell halves in older cells.</text>
</comment>
<comment type="function">
    <text evidence="3">Participates in chromosomal partition during cell division. May act via the formation of a condensin-like complex containing Smc and ScpB that pull DNA away from mid-cell into both cell halves.</text>
</comment>
<evidence type="ECO:0000256" key="3">
    <source>
        <dbReference type="HAMAP-Rule" id="MF_01805"/>
    </source>
</evidence>
<dbReference type="GO" id="GO:0051301">
    <property type="term" value="P:cell division"/>
    <property type="evidence" value="ECO:0007669"/>
    <property type="project" value="UniProtKB-KW"/>
</dbReference>
<keyword evidence="3" id="KW-0131">Cell cycle</keyword>
<dbReference type="PANTHER" id="PTHR33969:SF2">
    <property type="entry name" value="SEGREGATION AND CONDENSATION PROTEIN A"/>
    <property type="match status" value="1"/>
</dbReference>
<keyword evidence="3" id="KW-0132">Cell division</keyword>
<dbReference type="Gene3D" id="6.10.250.2410">
    <property type="match status" value="1"/>
</dbReference>
<protein>
    <recommendedName>
        <fullName evidence="2 3">Segregation and condensation protein A</fullName>
    </recommendedName>
</protein>
<dbReference type="GO" id="GO:0006260">
    <property type="term" value="P:DNA replication"/>
    <property type="evidence" value="ECO:0007669"/>
    <property type="project" value="UniProtKB-UniRule"/>
</dbReference>
<evidence type="ECO:0000313" key="4">
    <source>
        <dbReference type="EMBL" id="XBC47134.1"/>
    </source>
</evidence>
<dbReference type="EMBL" id="CP142434">
    <property type="protein sequence ID" value="XBC47134.1"/>
    <property type="molecule type" value="Genomic_DNA"/>
</dbReference>
<dbReference type="Pfam" id="PF02616">
    <property type="entry name" value="SMC_ScpA"/>
    <property type="match status" value="1"/>
</dbReference>
<dbReference type="RefSeq" id="WP_347297319.1">
    <property type="nucleotide sequence ID" value="NZ_CP142434.1"/>
</dbReference>
<gene>
    <name evidence="3" type="primary">scpA</name>
    <name evidence="4" type="ORF">VUQ09_05955</name>
</gene>
<dbReference type="PANTHER" id="PTHR33969">
    <property type="entry name" value="SEGREGATION AND CONDENSATION PROTEIN A"/>
    <property type="match status" value="1"/>
</dbReference>
<dbReference type="InterPro" id="IPR003768">
    <property type="entry name" value="ScpA"/>
</dbReference>
<evidence type="ECO:0000256" key="1">
    <source>
        <dbReference type="ARBA" id="ARBA00022829"/>
    </source>
</evidence>
<dbReference type="HAMAP" id="MF_01805">
    <property type="entry name" value="ScpA"/>
    <property type="match status" value="1"/>
</dbReference>
<comment type="subunit">
    <text evidence="3">Component of a cohesin-like complex composed of ScpA, ScpB and the Smc homodimer, in which ScpA and ScpB bind to the head domain of Smc. The presence of the three proteins is required for the association of the complex with DNA.</text>
</comment>